<dbReference type="PROSITE" id="PS51257">
    <property type="entry name" value="PROKAR_LIPOPROTEIN"/>
    <property type="match status" value="1"/>
</dbReference>
<name>A0A1I7KJ29_9BACL</name>
<dbReference type="eggNOG" id="COG2834">
    <property type="taxonomic scope" value="Bacteria"/>
</dbReference>
<dbReference type="STRING" id="392015.SAMN05421543_11658"/>
<organism evidence="2 3">
    <name type="scientific">Alicyclobacillus macrosporangiidus</name>
    <dbReference type="NCBI Taxonomy" id="392015"/>
    <lineage>
        <taxon>Bacteria</taxon>
        <taxon>Bacillati</taxon>
        <taxon>Bacillota</taxon>
        <taxon>Bacilli</taxon>
        <taxon>Bacillales</taxon>
        <taxon>Alicyclobacillaceae</taxon>
        <taxon>Alicyclobacillus</taxon>
    </lineage>
</organism>
<dbReference type="Proteomes" id="UP000183508">
    <property type="component" value="Unassembled WGS sequence"/>
</dbReference>
<feature type="chain" id="PRO_5038924039" evidence="1">
    <location>
        <begin position="20"/>
        <end position="331"/>
    </location>
</feature>
<gene>
    <name evidence="2" type="ORF">SAMN05421543_11658</name>
</gene>
<dbReference type="EMBL" id="FPBV01000016">
    <property type="protein sequence ID" value="SFU97449.1"/>
    <property type="molecule type" value="Genomic_DNA"/>
</dbReference>
<sequence length="331" mass="36344">MRRVSGMLVAVGLAAGLAAGCGAPSRDAMNAKLQTQQEKLSASNYQSTAKMTVQMENGSQTYYIETDYDSPEVYKIALGDANKNINQIIVRNGSGMFVVSPTLQKVFRFNGNWAQNQGHIYLYDQILHQLSTSPDVKVSKKGDVYTFTMPITPENDIVAKQQVDLSVNTLEPKKVVLYDKENKAVVTIEFTSFQTGVKYQQADFDPQKLASSGAVKTTTVQDSQFTFVEPQEILGDKQDLSDQLSATDWLLRYTGPYDFTLEEWRPDPGVAGVPGGKLVDLFGVPAVLAGSGNAQRLMWIHNGVQFSLTSDKLSLDQMKEVAISTFGQVGK</sequence>
<dbReference type="AlphaFoldDB" id="A0A1I7KJ29"/>
<accession>A0A1I7KJ29</accession>
<proteinExistence type="predicted"/>
<reference evidence="3" key="1">
    <citation type="submission" date="2016-10" db="EMBL/GenBank/DDBJ databases">
        <authorList>
            <person name="Varghese N."/>
        </authorList>
    </citation>
    <scope>NUCLEOTIDE SEQUENCE [LARGE SCALE GENOMIC DNA]</scope>
    <source>
        <strain evidence="3">DSM 17980</strain>
    </source>
</reference>
<evidence type="ECO:0000313" key="3">
    <source>
        <dbReference type="Proteomes" id="UP000183508"/>
    </source>
</evidence>
<dbReference type="InterPro" id="IPR029046">
    <property type="entry name" value="LolA/LolB/LppX"/>
</dbReference>
<dbReference type="Gene3D" id="2.50.20.10">
    <property type="entry name" value="Lipoprotein localisation LolA/LolB/LppX"/>
    <property type="match status" value="1"/>
</dbReference>
<dbReference type="InterPro" id="IPR052944">
    <property type="entry name" value="Sporulation_related"/>
</dbReference>
<keyword evidence="1" id="KW-0732">Signal</keyword>
<dbReference type="PANTHER" id="PTHR37507:SF2">
    <property type="entry name" value="SPORULATION PROTEIN YDCC"/>
    <property type="match status" value="1"/>
</dbReference>
<keyword evidence="2" id="KW-0449">Lipoprotein</keyword>
<protein>
    <submittedName>
        <fullName evidence="2">Outer membrane lipoprotein-sorting protein</fullName>
    </submittedName>
</protein>
<evidence type="ECO:0000313" key="2">
    <source>
        <dbReference type="EMBL" id="SFU97449.1"/>
    </source>
</evidence>
<evidence type="ECO:0000256" key="1">
    <source>
        <dbReference type="SAM" id="SignalP"/>
    </source>
</evidence>
<feature type="signal peptide" evidence="1">
    <location>
        <begin position="1"/>
        <end position="19"/>
    </location>
</feature>
<dbReference type="SUPFAM" id="SSF89392">
    <property type="entry name" value="Prokaryotic lipoproteins and lipoprotein localization factors"/>
    <property type="match status" value="1"/>
</dbReference>
<keyword evidence="3" id="KW-1185">Reference proteome</keyword>
<dbReference type="PANTHER" id="PTHR37507">
    <property type="entry name" value="SPORULATION PROTEIN YDCC"/>
    <property type="match status" value="1"/>
</dbReference>